<feature type="compositionally biased region" description="Basic residues" evidence="2">
    <location>
        <begin position="555"/>
        <end position="567"/>
    </location>
</feature>
<feature type="region of interest" description="Disordered" evidence="2">
    <location>
        <begin position="333"/>
        <end position="357"/>
    </location>
</feature>
<dbReference type="OrthoDB" id="312718at2759"/>
<dbReference type="OMA" id="DIYSEIC"/>
<accession>A0A8S1S573</accession>
<reference evidence="3" key="1">
    <citation type="submission" date="2021-01" db="EMBL/GenBank/DDBJ databases">
        <authorList>
            <consortium name="Genoscope - CEA"/>
            <person name="William W."/>
        </authorList>
    </citation>
    <scope>NUCLEOTIDE SEQUENCE</scope>
</reference>
<evidence type="ECO:0000313" key="4">
    <source>
        <dbReference type="Proteomes" id="UP000683925"/>
    </source>
</evidence>
<sequence>MENNRLQELWTSYIQMERRLKRFKLGKKKETEIQRDYSQYLEPEGISLLQSRLFTQYQEEGDIEQSFRQDYEQLCQFYQSTKLLQVKFNEVATKLRTKLDGNPIINSTQCNVELKSKKIGKSTLQNSHFCKFRLLMKNNKRKQAQILMEKLAWLSNQILSFQKKFVELNFEKQKSIEIKIFINTDLILNITNEDGQINDKIVVKMENLDSKIEETKNLNDSCLYKNEQIVMNQRKSKTDFNDDSELKPQLLNRSKKISFKELVQKINIENKQNEKKQSNRQKLGQEITNPEQKQNNYIQIKQEEVIKYDHTIQNEEHQERNIQIIQKIQSSYRQNQQEVQDPDKKQQITNKTSDIENASMDFRNTRKENNLAVINIGSQDNMFEEQESCQIIFVNQPNQQENQNGIKFEKIDQVINNQNQQNVVEKFGLLKNEEISNKQDADEYFTFQKIQQFYKEHHQSILKERYKIKKKQRQLEWKQYKNLRKQKLIDLNQQRVQERKRQRQIERNIKLERAIQMELEKKRARQKKKDRMKQQKLENKIAKEQLKQKQIQFCKKHNKKQKNKQKNRSFSSQSRIDQFQNSPSQPSEERSQDNNYKQEEQYLDHQQQQSKQNIVEDKCQSEQQQQIEETHLNLQQYHPQYGQYYRNNILDYSQQDQLISQYQFPFAQQLYSSFIVNPYYQYQYQYQNMPLNLIEQQSIHQKSNGQQSINTAQFQFEMFNLMKMGLEHLNPTQYFQFSPLTFLPPESSKGGYKIE</sequence>
<proteinExistence type="predicted"/>
<protein>
    <submittedName>
        <fullName evidence="3">Uncharacterized protein</fullName>
    </submittedName>
</protein>
<keyword evidence="4" id="KW-1185">Reference proteome</keyword>
<organism evidence="3 4">
    <name type="scientific">Paramecium octaurelia</name>
    <dbReference type="NCBI Taxonomy" id="43137"/>
    <lineage>
        <taxon>Eukaryota</taxon>
        <taxon>Sar</taxon>
        <taxon>Alveolata</taxon>
        <taxon>Ciliophora</taxon>
        <taxon>Intramacronucleata</taxon>
        <taxon>Oligohymenophorea</taxon>
        <taxon>Peniculida</taxon>
        <taxon>Parameciidae</taxon>
        <taxon>Paramecium</taxon>
    </lineage>
</organism>
<gene>
    <name evidence="3" type="ORF">POCTA_138.1.T0060352</name>
</gene>
<name>A0A8S1S573_PAROT</name>
<dbReference type="Proteomes" id="UP000683925">
    <property type="component" value="Unassembled WGS sequence"/>
</dbReference>
<keyword evidence="1" id="KW-0175">Coiled coil</keyword>
<feature type="region of interest" description="Disordered" evidence="2">
    <location>
        <begin position="555"/>
        <end position="622"/>
    </location>
</feature>
<evidence type="ECO:0000256" key="1">
    <source>
        <dbReference type="SAM" id="Coils"/>
    </source>
</evidence>
<comment type="caution">
    <text evidence="3">The sequence shown here is derived from an EMBL/GenBank/DDBJ whole genome shotgun (WGS) entry which is preliminary data.</text>
</comment>
<feature type="region of interest" description="Disordered" evidence="2">
    <location>
        <begin position="270"/>
        <end position="290"/>
    </location>
</feature>
<dbReference type="AlphaFoldDB" id="A0A8S1S573"/>
<feature type="coiled-coil region" evidence="1">
    <location>
        <begin position="488"/>
        <end position="552"/>
    </location>
</feature>
<feature type="compositionally biased region" description="Polar residues" evidence="2">
    <location>
        <begin position="568"/>
        <end position="586"/>
    </location>
</feature>
<feature type="compositionally biased region" description="Basic and acidic residues" evidence="2">
    <location>
        <begin position="587"/>
        <end position="603"/>
    </location>
</feature>
<evidence type="ECO:0000256" key="2">
    <source>
        <dbReference type="SAM" id="MobiDB-lite"/>
    </source>
</evidence>
<dbReference type="EMBL" id="CAJJDP010000005">
    <property type="protein sequence ID" value="CAD8135366.1"/>
    <property type="molecule type" value="Genomic_DNA"/>
</dbReference>
<evidence type="ECO:0000313" key="3">
    <source>
        <dbReference type="EMBL" id="CAD8135366.1"/>
    </source>
</evidence>
<feature type="compositionally biased region" description="Polar residues" evidence="2">
    <location>
        <begin position="347"/>
        <end position="356"/>
    </location>
</feature>